<keyword evidence="2" id="KW-1185">Reference proteome</keyword>
<sequence length="65" mass="7793">MMHATYLRLGVSVHDDWRRVVRAGATVLARKTRRDPAKREARKFFYRELIDQHCRSQQLFAACRF</sequence>
<dbReference type="RefSeq" id="WP_245968238.1">
    <property type="nucleotide sequence ID" value="NZ_QXDC01000002.1"/>
</dbReference>
<gene>
    <name evidence="1" type="ORF">DFR49_0950</name>
</gene>
<reference evidence="1 2" key="1">
    <citation type="submission" date="2018-08" db="EMBL/GenBank/DDBJ databases">
        <title>Genomic Encyclopedia of Type Strains, Phase IV (KMG-IV): sequencing the most valuable type-strain genomes for metagenomic binning, comparative biology and taxonomic classification.</title>
        <authorList>
            <person name="Goeker M."/>
        </authorList>
    </citation>
    <scope>NUCLEOTIDE SEQUENCE [LARGE SCALE GENOMIC DNA]</scope>
    <source>
        <strain evidence="1 2">DSM 25527</strain>
    </source>
</reference>
<dbReference type="AlphaFoldDB" id="A0A397PF08"/>
<evidence type="ECO:0000313" key="1">
    <source>
        <dbReference type="EMBL" id="RIA46409.1"/>
    </source>
</evidence>
<protein>
    <recommendedName>
        <fullName evidence="3">Transposase</fullName>
    </recommendedName>
</protein>
<organism evidence="1 2">
    <name type="scientific">Hephaestia caeni</name>
    <dbReference type="NCBI Taxonomy" id="645617"/>
    <lineage>
        <taxon>Bacteria</taxon>
        <taxon>Pseudomonadati</taxon>
        <taxon>Pseudomonadota</taxon>
        <taxon>Alphaproteobacteria</taxon>
        <taxon>Sphingomonadales</taxon>
        <taxon>Sphingomonadaceae</taxon>
        <taxon>Hephaestia</taxon>
    </lineage>
</organism>
<dbReference type="Proteomes" id="UP000266568">
    <property type="component" value="Unassembled WGS sequence"/>
</dbReference>
<proteinExistence type="predicted"/>
<dbReference type="EMBL" id="QXDC01000002">
    <property type="protein sequence ID" value="RIA46409.1"/>
    <property type="molecule type" value="Genomic_DNA"/>
</dbReference>
<evidence type="ECO:0008006" key="3">
    <source>
        <dbReference type="Google" id="ProtNLM"/>
    </source>
</evidence>
<comment type="caution">
    <text evidence="1">The sequence shown here is derived from an EMBL/GenBank/DDBJ whole genome shotgun (WGS) entry which is preliminary data.</text>
</comment>
<evidence type="ECO:0000313" key="2">
    <source>
        <dbReference type="Proteomes" id="UP000266568"/>
    </source>
</evidence>
<name>A0A397PF08_9SPHN</name>
<accession>A0A397PF08</accession>